<keyword evidence="1" id="KW-1133">Transmembrane helix</keyword>
<dbReference type="AlphaFoldDB" id="A0A1H3TPY8"/>
<proteinExistence type="predicted"/>
<protein>
    <submittedName>
        <fullName evidence="2">Uncharacterized protein</fullName>
    </submittedName>
</protein>
<dbReference type="Proteomes" id="UP000199632">
    <property type="component" value="Unassembled WGS sequence"/>
</dbReference>
<feature type="transmembrane region" description="Helical" evidence="1">
    <location>
        <begin position="180"/>
        <end position="199"/>
    </location>
</feature>
<keyword evidence="3" id="KW-1185">Reference proteome</keyword>
<feature type="transmembrane region" description="Helical" evidence="1">
    <location>
        <begin position="98"/>
        <end position="115"/>
    </location>
</feature>
<dbReference type="RefSeq" id="WP_090800049.1">
    <property type="nucleotide sequence ID" value="NZ_BOND01000001.1"/>
</dbReference>
<accession>A0A1H3TPY8</accession>
<evidence type="ECO:0000313" key="2">
    <source>
        <dbReference type="EMBL" id="SDZ51978.1"/>
    </source>
</evidence>
<organism evidence="2 3">
    <name type="scientific">Asanoa ishikariensis</name>
    <dbReference type="NCBI Taxonomy" id="137265"/>
    <lineage>
        <taxon>Bacteria</taxon>
        <taxon>Bacillati</taxon>
        <taxon>Actinomycetota</taxon>
        <taxon>Actinomycetes</taxon>
        <taxon>Micromonosporales</taxon>
        <taxon>Micromonosporaceae</taxon>
        <taxon>Asanoa</taxon>
    </lineage>
</organism>
<gene>
    <name evidence="2" type="ORF">SAMN05421684_6136</name>
</gene>
<keyword evidence="1" id="KW-0472">Membrane</keyword>
<sequence length="224" mass="23642">MRGLVARLWSPTGLVLVLLCFLMPFLAVRCELREPDGPEVGAIVYTFSGADLVSGARGDLTWRSVDELDPAATHTLEQDDYVGREMAPPTIAIDRQPLAILTLVLVTVALAGALVRRANWRSLVVGGGAAYAAVALVATGLQAHREVMARVAELRADYGVELSRLTDSDGGPGLVVRVEWGFLVALGLLLLVAVGNLAYGRRREAGDGEDAADGAADKVPTSPT</sequence>
<dbReference type="EMBL" id="FNQB01000003">
    <property type="protein sequence ID" value="SDZ51978.1"/>
    <property type="molecule type" value="Genomic_DNA"/>
</dbReference>
<evidence type="ECO:0000313" key="3">
    <source>
        <dbReference type="Proteomes" id="UP000199632"/>
    </source>
</evidence>
<dbReference type="STRING" id="137265.SAMN05421684_6136"/>
<name>A0A1H3TPY8_9ACTN</name>
<keyword evidence="1" id="KW-0812">Transmembrane</keyword>
<feature type="transmembrane region" description="Helical" evidence="1">
    <location>
        <begin position="122"/>
        <end position="141"/>
    </location>
</feature>
<reference evidence="3" key="1">
    <citation type="submission" date="2016-10" db="EMBL/GenBank/DDBJ databases">
        <authorList>
            <person name="Varghese N."/>
            <person name="Submissions S."/>
        </authorList>
    </citation>
    <scope>NUCLEOTIDE SEQUENCE [LARGE SCALE GENOMIC DNA]</scope>
    <source>
        <strain evidence="3">DSM 44718</strain>
    </source>
</reference>
<dbReference type="OrthoDB" id="3436865at2"/>
<evidence type="ECO:0000256" key="1">
    <source>
        <dbReference type="SAM" id="Phobius"/>
    </source>
</evidence>